<dbReference type="PANTHER" id="PTHR37010:SF1">
    <property type="entry name" value="SULFURTRANSFERASE TUSE"/>
    <property type="match status" value="1"/>
</dbReference>
<reference evidence="4 5" key="1">
    <citation type="submission" date="2016-05" db="EMBL/GenBank/DDBJ databases">
        <title>Single-cell genome of chain-forming Candidatus Thiomargarita nelsonii and comparison to other large sulfur-oxidizing bacteria.</title>
        <authorList>
            <person name="Winkel M."/>
            <person name="Salman V."/>
            <person name="Woyke T."/>
            <person name="Schulz-Vogt H."/>
            <person name="Richter M."/>
            <person name="Flood B."/>
            <person name="Bailey J."/>
            <person name="Amann R."/>
            <person name="Mussmann M."/>
        </authorList>
    </citation>
    <scope>NUCLEOTIDE SEQUENCE [LARGE SCALE GENOMIC DNA]</scope>
    <source>
        <strain evidence="4 5">THI036</strain>
    </source>
</reference>
<dbReference type="PATRIC" id="fig|1003181.4.peg.5479"/>
<comment type="caution">
    <text evidence="4">The sequence shown here is derived from an EMBL/GenBank/DDBJ whole genome shotgun (WGS) entry which is preliminary data.</text>
</comment>
<dbReference type="GO" id="GO:0097163">
    <property type="term" value="F:sulfur carrier activity"/>
    <property type="evidence" value="ECO:0007669"/>
    <property type="project" value="TreeGrafter"/>
</dbReference>
<dbReference type="Gene3D" id="3.30.1420.10">
    <property type="match status" value="1"/>
</dbReference>
<keyword evidence="2" id="KW-0963">Cytoplasm</keyword>
<organism evidence="4 5">
    <name type="scientific">Candidatus Thiomargarita nelsonii</name>
    <dbReference type="NCBI Taxonomy" id="1003181"/>
    <lineage>
        <taxon>Bacteria</taxon>
        <taxon>Pseudomonadati</taxon>
        <taxon>Pseudomonadota</taxon>
        <taxon>Gammaproteobacteria</taxon>
        <taxon>Thiotrichales</taxon>
        <taxon>Thiotrichaceae</taxon>
        <taxon>Thiomargarita</taxon>
    </lineage>
</organism>
<dbReference type="InterPro" id="IPR042072">
    <property type="entry name" value="DsrC-like_C"/>
</dbReference>
<evidence type="ECO:0000256" key="2">
    <source>
        <dbReference type="ARBA" id="ARBA00022490"/>
    </source>
</evidence>
<evidence type="ECO:0000256" key="1">
    <source>
        <dbReference type="ARBA" id="ARBA00004496"/>
    </source>
</evidence>
<evidence type="ECO:0000313" key="5">
    <source>
        <dbReference type="Proteomes" id="UP000076962"/>
    </source>
</evidence>
<dbReference type="InterPro" id="IPR043163">
    <property type="entry name" value="DsrC-like_N"/>
</dbReference>
<dbReference type="GO" id="GO:0016740">
    <property type="term" value="F:transferase activity"/>
    <property type="evidence" value="ECO:0007669"/>
    <property type="project" value="UniProtKB-KW"/>
</dbReference>
<accession>A0A0A6P0R8</accession>
<dbReference type="Pfam" id="PF04358">
    <property type="entry name" value="DsrC"/>
    <property type="match status" value="1"/>
</dbReference>
<dbReference type="SUPFAM" id="SSF69721">
    <property type="entry name" value="DsrC, the gamma subunit of dissimilatory sulfite reductase"/>
    <property type="match status" value="1"/>
</dbReference>
<comment type="function">
    <text evidence="3">Part of a sulfur-relay system.</text>
</comment>
<keyword evidence="5" id="KW-1185">Reference proteome</keyword>
<dbReference type="InterPro" id="IPR025526">
    <property type="entry name" value="DsrC-like_dom_sf"/>
</dbReference>
<dbReference type="EMBL" id="LUTY01002540">
    <property type="protein sequence ID" value="OAD20135.1"/>
    <property type="molecule type" value="Genomic_DNA"/>
</dbReference>
<comment type="similarity">
    <text evidence="3">Belongs to the dsrC/tusE family.</text>
</comment>
<dbReference type="NCBIfam" id="TIGR03342">
    <property type="entry name" value="dsrC_tusE_dsvC"/>
    <property type="match status" value="1"/>
</dbReference>
<dbReference type="AlphaFoldDB" id="A0A0A6P0R8"/>
<comment type="subcellular location">
    <subcellularLocation>
        <location evidence="1">Cytoplasm</location>
    </subcellularLocation>
</comment>
<evidence type="ECO:0000256" key="3">
    <source>
        <dbReference type="PIRNR" id="PIRNR006223"/>
    </source>
</evidence>
<dbReference type="PIRSF" id="PIRSF006223">
    <property type="entry name" value="DsrC_TusE"/>
    <property type="match status" value="1"/>
</dbReference>
<dbReference type="EC" id="2.8.1.-" evidence="3"/>
<protein>
    <recommendedName>
        <fullName evidence="3">Sulfurtransferase</fullName>
        <ecNumber evidence="3">2.8.1.-</ecNumber>
    </recommendedName>
</protein>
<dbReference type="InterPro" id="IPR007453">
    <property type="entry name" value="DsrC/TusE"/>
</dbReference>
<proteinExistence type="inferred from homology"/>
<dbReference type="GO" id="GO:0005737">
    <property type="term" value="C:cytoplasm"/>
    <property type="evidence" value="ECO:0007669"/>
    <property type="project" value="UniProtKB-SubCell"/>
</dbReference>
<dbReference type="GO" id="GO:0002143">
    <property type="term" value="P:tRNA wobble position uridine thiolation"/>
    <property type="evidence" value="ECO:0007669"/>
    <property type="project" value="TreeGrafter"/>
</dbReference>
<sequence>MSVLEVNGKSIQRDEEGYLVHPENWNEKVAEQLAEEEELKLIDLHWNIIKFMRDYYNEHRIIADARFVIKYLAEELGMGKKEARRRLFELFPYGYVKQACKIAGMKRPRAWSTG</sequence>
<evidence type="ECO:0000313" key="4">
    <source>
        <dbReference type="EMBL" id="OAD20135.1"/>
    </source>
</evidence>
<dbReference type="Gene3D" id="1.10.10.370">
    <property type="entry name" value="DsrC-like protein, C-terminal domain"/>
    <property type="match status" value="1"/>
</dbReference>
<keyword evidence="3 4" id="KW-0808">Transferase</keyword>
<dbReference type="PANTHER" id="PTHR37010">
    <property type="entry name" value="SULFURTRANSFERASE TUSE"/>
    <property type="match status" value="1"/>
</dbReference>
<name>A0A0A6P0R8_9GAMM</name>
<dbReference type="Proteomes" id="UP000076962">
    <property type="component" value="Unassembled WGS sequence"/>
</dbReference>
<gene>
    <name evidence="4" type="ORF">THIOM_004186</name>
</gene>